<feature type="domain" description="T6SS Tle3 phospholipase effector alpha/beta" evidence="1">
    <location>
        <begin position="160"/>
        <end position="511"/>
    </location>
</feature>
<gene>
    <name evidence="2" type="ORF">LOD26_18900</name>
</gene>
<keyword evidence="3" id="KW-1185">Reference proteome</keyword>
<evidence type="ECO:0000313" key="3">
    <source>
        <dbReference type="Proteomes" id="UP001139290"/>
    </source>
</evidence>
<dbReference type="InterPro" id="IPR029058">
    <property type="entry name" value="AB_hydrolase_fold"/>
</dbReference>
<proteinExistence type="predicted"/>
<evidence type="ECO:0000313" key="2">
    <source>
        <dbReference type="EMBL" id="MCO5783372.1"/>
    </source>
</evidence>
<accession>A0ABT1BCE0</accession>
<dbReference type="Pfam" id="PF13665">
    <property type="entry name" value="Tox-PAAR-like"/>
    <property type="match status" value="1"/>
</dbReference>
<reference evidence="2" key="1">
    <citation type="submission" date="2021-11" db="EMBL/GenBank/DDBJ databases">
        <title>Citrobacter meridianamericanus sp. nov. isolated from soil.</title>
        <authorList>
            <person name="Furlan J.P.R."/>
            <person name="Stehling E.G."/>
        </authorList>
    </citation>
    <scope>NUCLEOTIDE SEQUENCE</scope>
    <source>
        <strain evidence="2">BR102</strain>
    </source>
</reference>
<evidence type="ECO:0000259" key="1">
    <source>
        <dbReference type="Pfam" id="PF24322"/>
    </source>
</evidence>
<dbReference type="InterPro" id="IPR056221">
    <property type="entry name" value="Tle3_ab_dom"/>
</dbReference>
<dbReference type="EMBL" id="JAJJVQ010000007">
    <property type="protein sequence ID" value="MCO5783372.1"/>
    <property type="molecule type" value="Genomic_DNA"/>
</dbReference>
<dbReference type="SUPFAM" id="SSF53474">
    <property type="entry name" value="alpha/beta-Hydrolases"/>
    <property type="match status" value="1"/>
</dbReference>
<organism evidence="2 3">
    <name type="scientific">Citrobacter meridianamericanus</name>
    <dbReference type="NCBI Taxonomy" id="2894201"/>
    <lineage>
        <taxon>Bacteria</taxon>
        <taxon>Pseudomonadati</taxon>
        <taxon>Pseudomonadota</taxon>
        <taxon>Gammaproteobacteria</taxon>
        <taxon>Enterobacterales</taxon>
        <taxon>Enterobacteriaceae</taxon>
        <taxon>Citrobacter</taxon>
    </lineage>
</organism>
<comment type="caution">
    <text evidence="2">The sequence shown here is derived from an EMBL/GenBank/DDBJ whole genome shotgun (WGS) entry which is preliminary data.</text>
</comment>
<protein>
    <submittedName>
        <fullName evidence="2">DUF4150 domain-containing protein</fullName>
    </submittedName>
</protein>
<dbReference type="Proteomes" id="UP001139290">
    <property type="component" value="Unassembled WGS sequence"/>
</dbReference>
<name>A0ABT1BCE0_9ENTR</name>
<dbReference type="Gene3D" id="3.40.50.1820">
    <property type="entry name" value="alpha/beta hydrolase"/>
    <property type="match status" value="1"/>
</dbReference>
<dbReference type="Pfam" id="PF24322">
    <property type="entry name" value="Tle3"/>
    <property type="match status" value="1"/>
</dbReference>
<sequence length="562" mass="62060">MVTININGLTLCHKGSGGVSHNTLPDVCKTPPVGVPISYENEAYSADLVKGTVSVFADGGNMIANMGSQFARSVFDEAGSMGGVNSGTNKAETEWISHSFDVFFEGKPACRLTDKLFMNHGNTANMAGLMQEYLPPLPELEDESYIPPWNNENEDEKSAMPCIVILVHGVNDVGEAYQNQDTGICAGLNERLGRTDLHPHLWDPDEFMITDVEGKVAHSPVIPFYWGYKPVDKATWEADQQRYRAELREKRDKTDLPYDTYQQDNEKIRHAHNGENIDNLNNWLDKKACAKGGGTFANATTSIPDMFGPGANGAALDVVGAISRSKMNDGDWSHPIYANPHRIYQAYAARRLADLILAIRRNKPTEKDTINIVAHSQGTIVTMLANLWVKVEGEAPVDCVILNNSPYSLESRTLENAQPGNQQTDKARQQTLAHFCQVMGDNARYNGGQSHSADETEQLFSLGCLSDSGKAKWVAATYNRNNFGLVHNYFCPNDQVVSMLPVQGMGWRGIPDNISMQTGGNLRQRAFCKDVSVGDKTGYHFVMPQAKQDDPEIPAQDVKYTY</sequence>